<evidence type="ECO:0000256" key="4">
    <source>
        <dbReference type="ARBA" id="ARBA00022801"/>
    </source>
</evidence>
<comment type="function">
    <text evidence="8">CRISPR (clustered regularly interspaced short palindromic repeat), is an adaptive immune system that provides protection against mobile genetic elements (viruses, transposable elements and conjugative plasmids). CRISPR clusters contain spacers, sequences complementary to antecedent mobile elements, and target invading nucleic acids. CRISPR clusters are transcribed and processed into CRISPR RNA (crRNA). Acts as a dsDNA endonuclease. Involved in the integration of spacer DNA into the CRISPR cassette.</text>
</comment>
<dbReference type="Proteomes" id="UP001597188">
    <property type="component" value="Unassembled WGS sequence"/>
</dbReference>
<name>A0ABW4BY11_9LACO</name>
<gene>
    <name evidence="9" type="primary">cas1e</name>
    <name evidence="8" type="synonym">cas1</name>
    <name evidence="9" type="ORF">ACFQ5L_03940</name>
</gene>
<dbReference type="PANTHER" id="PTHR34353:SF3">
    <property type="entry name" value="CRISPR-ASSOCIATED ENDONUCLEASE CAS1"/>
    <property type="match status" value="1"/>
</dbReference>
<evidence type="ECO:0000256" key="2">
    <source>
        <dbReference type="ARBA" id="ARBA00022723"/>
    </source>
</evidence>
<keyword evidence="10" id="KW-1185">Reference proteome</keyword>
<reference evidence="10" key="1">
    <citation type="journal article" date="2019" name="Int. J. Syst. Evol. Microbiol.">
        <title>The Global Catalogue of Microorganisms (GCM) 10K type strain sequencing project: providing services to taxonomists for standard genome sequencing and annotation.</title>
        <authorList>
            <consortium name="The Broad Institute Genomics Platform"/>
            <consortium name="The Broad Institute Genome Sequencing Center for Infectious Disease"/>
            <person name="Wu L."/>
            <person name="Ma J."/>
        </authorList>
    </citation>
    <scope>NUCLEOTIDE SEQUENCE [LARGE SCALE GENOMIC DNA]</scope>
    <source>
        <strain evidence="10">CCM 8931</strain>
    </source>
</reference>
<keyword evidence="2 8" id="KW-0479">Metal-binding</keyword>
<keyword evidence="1 8" id="KW-0540">Nuclease</keyword>
<dbReference type="InterPro" id="IPR002729">
    <property type="entry name" value="CRISPR-assoc_Cas1"/>
</dbReference>
<dbReference type="RefSeq" id="WP_137634280.1">
    <property type="nucleotide sequence ID" value="NZ_BJDL01000008.1"/>
</dbReference>
<protein>
    <recommendedName>
        <fullName evidence="8">CRISPR-associated endonuclease Cas1</fullName>
        <ecNumber evidence="8">3.1.-.-</ecNumber>
    </recommendedName>
</protein>
<evidence type="ECO:0000313" key="9">
    <source>
        <dbReference type="EMBL" id="MFD1420114.1"/>
    </source>
</evidence>
<evidence type="ECO:0000256" key="1">
    <source>
        <dbReference type="ARBA" id="ARBA00022722"/>
    </source>
</evidence>
<keyword evidence="3 8" id="KW-0255">Endonuclease</keyword>
<keyword evidence="6 8" id="KW-0051">Antiviral defense</keyword>
<dbReference type="Gene3D" id="1.20.120.920">
    <property type="entry name" value="CRISPR-associated endonuclease Cas1, C-terminal domain"/>
    <property type="match status" value="1"/>
</dbReference>
<feature type="binding site" evidence="8">
    <location>
        <position position="227"/>
    </location>
    <ligand>
        <name>Mn(2+)</name>
        <dbReference type="ChEBI" id="CHEBI:29035"/>
    </ligand>
</feature>
<dbReference type="PANTHER" id="PTHR34353">
    <property type="entry name" value="CRISPR-ASSOCIATED ENDONUCLEASE CAS1 1"/>
    <property type="match status" value="1"/>
</dbReference>
<evidence type="ECO:0000256" key="7">
    <source>
        <dbReference type="ARBA" id="ARBA00023125"/>
    </source>
</evidence>
<dbReference type="Pfam" id="PF01867">
    <property type="entry name" value="Cas_Cas1"/>
    <property type="match status" value="1"/>
</dbReference>
<comment type="cofactor">
    <cofactor evidence="8">
        <name>Mg(2+)</name>
        <dbReference type="ChEBI" id="CHEBI:18420"/>
    </cofactor>
    <cofactor evidence="8">
        <name>Mn(2+)</name>
        <dbReference type="ChEBI" id="CHEBI:29035"/>
    </cofactor>
</comment>
<evidence type="ECO:0000256" key="5">
    <source>
        <dbReference type="ARBA" id="ARBA00022842"/>
    </source>
</evidence>
<dbReference type="InterPro" id="IPR042211">
    <property type="entry name" value="CRISPR-assoc_Cas1_N"/>
</dbReference>
<keyword evidence="8" id="KW-0464">Manganese</keyword>
<feature type="binding site" evidence="8">
    <location>
        <position position="147"/>
    </location>
    <ligand>
        <name>Mn(2+)</name>
        <dbReference type="ChEBI" id="CHEBI:29035"/>
    </ligand>
</feature>
<feature type="binding site" evidence="8">
    <location>
        <position position="214"/>
    </location>
    <ligand>
        <name>Mn(2+)</name>
        <dbReference type="ChEBI" id="CHEBI:29035"/>
    </ligand>
</feature>
<comment type="caution">
    <text evidence="9">The sequence shown here is derived from an EMBL/GenBank/DDBJ whole genome shotgun (WGS) entry which is preliminary data.</text>
</comment>
<comment type="similarity">
    <text evidence="8">Belongs to the CRISPR-associated endonuclease Cas1 family.</text>
</comment>
<comment type="subunit">
    <text evidence="8">Homodimer, forms a heterotetramer with a Cas2 homodimer.</text>
</comment>
<accession>A0ABW4BY11</accession>
<evidence type="ECO:0000256" key="3">
    <source>
        <dbReference type="ARBA" id="ARBA00022759"/>
    </source>
</evidence>
<dbReference type="NCBIfam" id="TIGR03638">
    <property type="entry name" value="cas1_ECOLI"/>
    <property type="match status" value="1"/>
</dbReference>
<dbReference type="InterPro" id="IPR033641">
    <property type="entry name" value="Cas1_I-E"/>
</dbReference>
<dbReference type="HAMAP" id="MF_01470">
    <property type="entry name" value="Cas1"/>
    <property type="match status" value="1"/>
</dbReference>
<dbReference type="Gene3D" id="3.100.10.20">
    <property type="entry name" value="CRISPR-associated endonuclease Cas1, N-terminal domain"/>
    <property type="match status" value="1"/>
</dbReference>
<sequence length="316" mass="35356">MSRKIGAKKPERYELGRVRDRVTFLYLEHAKLNRQDSAIQVTDQRGIVYVPAAIISVLMLGPGVDVTHRAMELIGESGLGVVWVGEQGVRQYAYGRSLNHSSALLEAQASLVSNRRSRVMVARRMYQMRFPNDDVSQLTMQALRGKEGARVRRVYLEQSEKTGVPWSRREYNPDDFDAGTPINKALTAAHQALYGLSYSVISALGASAGLGFVHTGHDLSFVYDFADLYKAEFSIPVAFEIASVYSDDPDIGSRTRLAMRDAFKDGKLLVRMVRDLKSLLGMPDEDSDVDTVSLWDDRLGLQKFGVQYQELPEDGR</sequence>
<dbReference type="CDD" id="cd09719">
    <property type="entry name" value="Cas1_I-E"/>
    <property type="match status" value="1"/>
</dbReference>
<evidence type="ECO:0000256" key="8">
    <source>
        <dbReference type="HAMAP-Rule" id="MF_01470"/>
    </source>
</evidence>
<dbReference type="EMBL" id="JBHTOJ010000009">
    <property type="protein sequence ID" value="MFD1420114.1"/>
    <property type="molecule type" value="Genomic_DNA"/>
</dbReference>
<dbReference type="EC" id="3.1.-.-" evidence="8"/>
<keyword evidence="4 8" id="KW-0378">Hydrolase</keyword>
<dbReference type="GO" id="GO:0004519">
    <property type="term" value="F:endonuclease activity"/>
    <property type="evidence" value="ECO:0007669"/>
    <property type="project" value="UniProtKB-KW"/>
</dbReference>
<keyword evidence="7 8" id="KW-0238">DNA-binding</keyword>
<organism evidence="9 10">
    <name type="scientific">Lactiplantibacillus songbeiensis</name>
    <dbReference type="NCBI Taxonomy" id="2559920"/>
    <lineage>
        <taxon>Bacteria</taxon>
        <taxon>Bacillati</taxon>
        <taxon>Bacillota</taxon>
        <taxon>Bacilli</taxon>
        <taxon>Lactobacillales</taxon>
        <taxon>Lactobacillaceae</taxon>
        <taxon>Lactiplantibacillus</taxon>
    </lineage>
</organism>
<evidence type="ECO:0000313" key="10">
    <source>
        <dbReference type="Proteomes" id="UP001597188"/>
    </source>
</evidence>
<proteinExistence type="inferred from homology"/>
<dbReference type="InterPro" id="IPR050646">
    <property type="entry name" value="Cas1"/>
</dbReference>
<dbReference type="InterPro" id="IPR042206">
    <property type="entry name" value="CRISPR-assoc_Cas1_C"/>
</dbReference>
<dbReference type="InterPro" id="IPR019851">
    <property type="entry name" value="CRISPR-assoc_Cas1_ECOLI"/>
</dbReference>
<evidence type="ECO:0000256" key="6">
    <source>
        <dbReference type="ARBA" id="ARBA00023118"/>
    </source>
</evidence>
<keyword evidence="5 8" id="KW-0460">Magnesium</keyword>